<feature type="transmembrane region" description="Helical" evidence="1">
    <location>
        <begin position="14"/>
        <end position="32"/>
    </location>
</feature>
<evidence type="ECO:0000313" key="2">
    <source>
        <dbReference type="EMBL" id="MFC0221040.1"/>
    </source>
</evidence>
<comment type="caution">
    <text evidence="2">The sequence shown here is derived from an EMBL/GenBank/DDBJ whole genome shotgun (WGS) entry which is preliminary data.</text>
</comment>
<keyword evidence="1" id="KW-0472">Membrane</keyword>
<evidence type="ECO:0000256" key="1">
    <source>
        <dbReference type="SAM" id="Phobius"/>
    </source>
</evidence>
<reference evidence="2 3" key="1">
    <citation type="submission" date="2024-09" db="EMBL/GenBank/DDBJ databases">
        <authorList>
            <person name="Sun Q."/>
            <person name="Mori K."/>
        </authorList>
    </citation>
    <scope>NUCLEOTIDE SEQUENCE [LARGE SCALE GENOMIC DNA]</scope>
    <source>
        <strain evidence="2 3">CCM 8654</strain>
    </source>
</reference>
<keyword evidence="3" id="KW-1185">Reference proteome</keyword>
<organism evidence="2 3">
    <name type="scientific">Nocardioides zeicaulis</name>
    <dbReference type="NCBI Taxonomy" id="1776857"/>
    <lineage>
        <taxon>Bacteria</taxon>
        <taxon>Bacillati</taxon>
        <taxon>Actinomycetota</taxon>
        <taxon>Actinomycetes</taxon>
        <taxon>Propionibacteriales</taxon>
        <taxon>Nocardioidaceae</taxon>
        <taxon>Nocardioides</taxon>
    </lineage>
</organism>
<proteinExistence type="predicted"/>
<dbReference type="EMBL" id="JBHLXH010000001">
    <property type="protein sequence ID" value="MFC0221040.1"/>
    <property type="molecule type" value="Genomic_DNA"/>
</dbReference>
<keyword evidence="1" id="KW-1133">Transmembrane helix</keyword>
<name>A0ABV6DWG2_9ACTN</name>
<dbReference type="RefSeq" id="WP_378516750.1">
    <property type="nucleotide sequence ID" value="NZ_CBCSDI010000003.1"/>
</dbReference>
<accession>A0ABV6DWG2</accession>
<evidence type="ECO:0000313" key="3">
    <source>
        <dbReference type="Proteomes" id="UP001589698"/>
    </source>
</evidence>
<dbReference type="Proteomes" id="UP001589698">
    <property type="component" value="Unassembled WGS sequence"/>
</dbReference>
<gene>
    <name evidence="2" type="ORF">ACFFJG_01000</name>
</gene>
<sequence length="86" mass="9465">MGTEKDDADAGRRTWHYVLGSAWLFFGLVTMVDGRTLLGACQLLLGVVSLAAARSSRVAAFADGPLFRRRRDRDRDRDRVSAPGRG</sequence>
<protein>
    <submittedName>
        <fullName evidence="2">Uncharacterized protein</fullName>
    </submittedName>
</protein>
<keyword evidence="1" id="KW-0812">Transmembrane</keyword>